<dbReference type="GO" id="GO:0009289">
    <property type="term" value="C:pilus"/>
    <property type="evidence" value="ECO:0007669"/>
    <property type="project" value="UniProtKB-SubCell"/>
</dbReference>
<dbReference type="GO" id="GO:0043709">
    <property type="term" value="P:cell adhesion involved in single-species biofilm formation"/>
    <property type="evidence" value="ECO:0007669"/>
    <property type="project" value="TreeGrafter"/>
</dbReference>
<comment type="subcellular location">
    <subcellularLocation>
        <location evidence="1">Fimbrium</location>
    </subcellularLocation>
</comment>
<dbReference type="EMBL" id="JXDG01000018">
    <property type="protein sequence ID" value="KIH84480.1"/>
    <property type="molecule type" value="Genomic_DNA"/>
</dbReference>
<keyword evidence="4" id="KW-0281">Fimbrium</keyword>
<dbReference type="InterPro" id="IPR000259">
    <property type="entry name" value="Adhesion_dom_fimbrial"/>
</dbReference>
<dbReference type="AlphaFoldDB" id="A0A0C2IC15"/>
<proteinExistence type="inferred from homology"/>
<gene>
    <name evidence="7" type="ORF">UCMB321_1711</name>
</gene>
<evidence type="ECO:0000259" key="6">
    <source>
        <dbReference type="Pfam" id="PF00419"/>
    </source>
</evidence>
<dbReference type="SUPFAM" id="SSF49401">
    <property type="entry name" value="Bacterial adhesins"/>
    <property type="match status" value="1"/>
</dbReference>
<accession>A0A0C2IC15</accession>
<keyword evidence="8" id="KW-1185">Reference proteome</keyword>
<evidence type="ECO:0000313" key="7">
    <source>
        <dbReference type="EMBL" id="KIH84480.1"/>
    </source>
</evidence>
<dbReference type="PANTHER" id="PTHR33420:SF12">
    <property type="entry name" value="FIMBRIN-LIKE PROTEIN FIMI-RELATED"/>
    <property type="match status" value="1"/>
</dbReference>
<dbReference type="Gene3D" id="2.60.40.1090">
    <property type="entry name" value="Fimbrial-type adhesion domain"/>
    <property type="match status" value="1"/>
</dbReference>
<dbReference type="PATRIC" id="fig|226910.6.peg.1701"/>
<dbReference type="InterPro" id="IPR050263">
    <property type="entry name" value="Bact_Fimbrial_Adh_Pro"/>
</dbReference>
<dbReference type="Gene3D" id="2.60.40.3310">
    <property type="match status" value="1"/>
</dbReference>
<feature type="signal peptide" evidence="5">
    <location>
        <begin position="1"/>
        <end position="25"/>
    </location>
</feature>
<protein>
    <recommendedName>
        <fullName evidence="6">Fimbrial-type adhesion domain-containing protein</fullName>
    </recommendedName>
</protein>
<evidence type="ECO:0000256" key="4">
    <source>
        <dbReference type="ARBA" id="ARBA00023263"/>
    </source>
</evidence>
<evidence type="ECO:0000313" key="8">
    <source>
        <dbReference type="Proteomes" id="UP000031535"/>
    </source>
</evidence>
<dbReference type="InterPro" id="IPR036937">
    <property type="entry name" value="Adhesion_dom_fimbrial_sf"/>
</dbReference>
<evidence type="ECO:0000256" key="2">
    <source>
        <dbReference type="ARBA" id="ARBA00006671"/>
    </source>
</evidence>
<evidence type="ECO:0000256" key="1">
    <source>
        <dbReference type="ARBA" id="ARBA00004561"/>
    </source>
</evidence>
<evidence type="ECO:0000256" key="5">
    <source>
        <dbReference type="SAM" id="SignalP"/>
    </source>
</evidence>
<keyword evidence="3 5" id="KW-0732">Signal</keyword>
<name>A0A0C2IC15_9PSED</name>
<organism evidence="7 8">
    <name type="scientific">Pseudomonas batumici</name>
    <dbReference type="NCBI Taxonomy" id="226910"/>
    <lineage>
        <taxon>Bacteria</taxon>
        <taxon>Pseudomonadati</taxon>
        <taxon>Pseudomonadota</taxon>
        <taxon>Gammaproteobacteria</taxon>
        <taxon>Pseudomonadales</taxon>
        <taxon>Pseudomonadaceae</taxon>
        <taxon>Pseudomonas</taxon>
    </lineage>
</organism>
<comment type="similarity">
    <text evidence="2">Belongs to the fimbrial protein family.</text>
</comment>
<feature type="domain" description="Fimbrial-type adhesion" evidence="6">
    <location>
        <begin position="207"/>
        <end position="356"/>
    </location>
</feature>
<dbReference type="RefSeq" id="WP_040065344.1">
    <property type="nucleotide sequence ID" value="NZ_JXDG01000018.1"/>
</dbReference>
<dbReference type="Pfam" id="PF00419">
    <property type="entry name" value="Fimbrial"/>
    <property type="match status" value="1"/>
</dbReference>
<evidence type="ECO:0000256" key="3">
    <source>
        <dbReference type="ARBA" id="ARBA00022729"/>
    </source>
</evidence>
<dbReference type="OrthoDB" id="6496051at2"/>
<reference evidence="7 8" key="1">
    <citation type="submission" date="2015-01" db="EMBL/GenBank/DDBJ databases">
        <title>Complete genome of Pseudomonas batumici UCM B-321 producer of the batumin antibiotic with strong antistaphilococcal and potential anticancer activity.</title>
        <authorList>
            <person name="Klochko V.V."/>
            <person name="Zelena L.B."/>
            <person name="Elena K.A."/>
            <person name="Reva O.N."/>
        </authorList>
    </citation>
    <scope>NUCLEOTIDE SEQUENCE [LARGE SCALE GENOMIC DNA]</scope>
    <source>
        <strain evidence="7 8">UCM B-321</strain>
    </source>
</reference>
<dbReference type="InterPro" id="IPR008966">
    <property type="entry name" value="Adhesion_dom_sf"/>
</dbReference>
<dbReference type="PANTHER" id="PTHR33420">
    <property type="entry name" value="FIMBRIAL SUBUNIT ELFA-RELATED"/>
    <property type="match status" value="1"/>
</dbReference>
<dbReference type="Proteomes" id="UP000031535">
    <property type="component" value="Unassembled WGS sequence"/>
</dbReference>
<feature type="chain" id="PRO_5002162346" description="Fimbrial-type adhesion domain-containing protein" evidence="5">
    <location>
        <begin position="26"/>
        <end position="357"/>
    </location>
</feature>
<dbReference type="STRING" id="226910.UCMB321_1711"/>
<sequence>MKSSPRLLAGLLALLAVCQVEMASAASFCRWVTSASSMTFRLDAGTVYVPRDAAAGHVIGEFDRSFSLPSAEGQIIHCENDLGSVLTFNAVANAALFPGTLPPVNGEDVNGKVFQTGIDGIGARIKLQHPFDGVAADAFVPIGEPTVPFNALLHAAVPNTAPLRISNLRGKLTLIKTGPIAPGPHTFDTALFGSRFSMIGNGFDFQLGGTVLQAQCGLSTVSANPVPLGDWRTSDFAADGATPAVPFNITLGNCDADPGDINIAWANIRLEPTNGSVPIPGVEGGFTLGSGSTAGGVGIQILKADRLTPVALQNEVPLAAIAPGTTVLDLSARLYQTGPKVDAGLVKGSLNFTVSFH</sequence>
<comment type="caution">
    <text evidence="7">The sequence shown here is derived from an EMBL/GenBank/DDBJ whole genome shotgun (WGS) entry which is preliminary data.</text>
</comment>